<feature type="transmembrane region" description="Helical" evidence="1">
    <location>
        <begin position="46"/>
        <end position="65"/>
    </location>
</feature>
<sequence>MSTFFKLNWLVIVVTIAIVLAGFYAEKKKHIISHQFGIAMKSFYGLITLLGIIIAMINYIAIVVFGSWQTMIFATILILGIGSIVFYFLKHRTKK</sequence>
<keyword evidence="1" id="KW-1133">Transmembrane helix</keyword>
<keyword evidence="3" id="KW-1185">Reference proteome</keyword>
<proteinExistence type="predicted"/>
<evidence type="ECO:0000313" key="3">
    <source>
        <dbReference type="Proteomes" id="UP000278804"/>
    </source>
</evidence>
<keyword evidence="1" id="KW-0812">Transmembrane</keyword>
<reference evidence="2 3" key="1">
    <citation type="journal article" date="2020" name="Int. J. Syst. Evol. Microbiol.">
        <title>Description of Erysipelothrix piscisicarius sp. nov., an emergent fish pathogen, and assessment of virulence using a tiger barb (Puntigrus tetrazona) infection model.</title>
        <authorList>
            <person name="Pomaranski E.K."/>
            <person name="Griffin M.J."/>
            <person name="Camus A.C."/>
            <person name="Armwood A.R."/>
            <person name="Shelley J."/>
            <person name="Waldbieser G.C."/>
            <person name="LaFrentz B.R."/>
            <person name="Garcia J.C."/>
            <person name="Yanong R."/>
            <person name="Soto E."/>
        </authorList>
    </citation>
    <scope>NUCLEOTIDE SEQUENCE [LARGE SCALE GENOMIC DNA]</scope>
    <source>
        <strain evidence="2 3">15TAL0474</strain>
    </source>
</reference>
<dbReference type="EMBL" id="CP034234">
    <property type="protein sequence ID" value="AZK43890.1"/>
    <property type="molecule type" value="Genomic_DNA"/>
</dbReference>
<evidence type="ECO:0000313" key="2">
    <source>
        <dbReference type="EMBL" id="AZK43890.1"/>
    </source>
</evidence>
<protein>
    <submittedName>
        <fullName evidence="2">MFS transporter</fullName>
    </submittedName>
</protein>
<keyword evidence="1" id="KW-0472">Membrane</keyword>
<dbReference type="AlphaFoldDB" id="A0A3S5HK81"/>
<feature type="transmembrane region" description="Helical" evidence="1">
    <location>
        <begin position="71"/>
        <end position="89"/>
    </location>
</feature>
<feature type="transmembrane region" description="Helical" evidence="1">
    <location>
        <begin position="6"/>
        <end position="25"/>
    </location>
</feature>
<evidence type="ECO:0000256" key="1">
    <source>
        <dbReference type="SAM" id="Phobius"/>
    </source>
</evidence>
<organism evidence="2 3">
    <name type="scientific">Erysipelothrix piscisicarius</name>
    <dbReference type="NCBI Taxonomy" id="2485784"/>
    <lineage>
        <taxon>Bacteria</taxon>
        <taxon>Bacillati</taxon>
        <taxon>Bacillota</taxon>
        <taxon>Erysipelotrichia</taxon>
        <taxon>Erysipelotrichales</taxon>
        <taxon>Erysipelotrichaceae</taxon>
        <taxon>Erysipelothrix</taxon>
    </lineage>
</organism>
<accession>A0A3S5HK81</accession>
<dbReference type="Proteomes" id="UP000278804">
    <property type="component" value="Chromosome"/>
</dbReference>
<gene>
    <name evidence="2" type="ORF">EEI45_03040</name>
</gene>
<dbReference type="KEGG" id="eri:EEI45_03040"/>
<dbReference type="RefSeq" id="WP_125164099.1">
    <property type="nucleotide sequence ID" value="NZ_CP034234.1"/>
</dbReference>
<name>A0A3S5HK81_9FIRM</name>